<evidence type="ECO:0008006" key="4">
    <source>
        <dbReference type="Google" id="ProtNLM"/>
    </source>
</evidence>
<organism evidence="2 3">
    <name type="scientific">Eschrichtius robustus</name>
    <name type="common">California gray whale</name>
    <name type="synonym">Eschrichtius gibbosus</name>
    <dbReference type="NCBI Taxonomy" id="9764"/>
    <lineage>
        <taxon>Eukaryota</taxon>
        <taxon>Metazoa</taxon>
        <taxon>Chordata</taxon>
        <taxon>Craniata</taxon>
        <taxon>Vertebrata</taxon>
        <taxon>Euteleostomi</taxon>
        <taxon>Mammalia</taxon>
        <taxon>Eutheria</taxon>
        <taxon>Laurasiatheria</taxon>
        <taxon>Artiodactyla</taxon>
        <taxon>Whippomorpha</taxon>
        <taxon>Cetacea</taxon>
        <taxon>Mysticeti</taxon>
        <taxon>Eschrichtiidae</taxon>
        <taxon>Eschrichtius</taxon>
    </lineage>
</organism>
<dbReference type="EMBL" id="JAIQCJ010002467">
    <property type="protein sequence ID" value="KAJ8776099.1"/>
    <property type="molecule type" value="Genomic_DNA"/>
</dbReference>
<dbReference type="PANTHER" id="PTHR38499">
    <property type="entry name" value="ADIPOGENIN"/>
    <property type="match status" value="1"/>
</dbReference>
<keyword evidence="3" id="KW-1185">Reference proteome</keyword>
<dbReference type="Pfam" id="PF15202">
    <property type="entry name" value="Adipogenin"/>
    <property type="match status" value="1"/>
</dbReference>
<accession>A0AB34G8M0</accession>
<name>A0AB34G8M0_ESCRO</name>
<dbReference type="GO" id="GO:0005634">
    <property type="term" value="C:nucleus"/>
    <property type="evidence" value="ECO:0007669"/>
    <property type="project" value="TreeGrafter"/>
</dbReference>
<dbReference type="AlphaFoldDB" id="A0AB34G8M0"/>
<protein>
    <recommendedName>
        <fullName evidence="4">Adipogenin</fullName>
    </recommendedName>
</protein>
<sequence length="194" mass="20977">MSPLGLPPTSYSCSPSLERGLPDLPTYAPRDAVVSKASRPQTGCPLMCGVRASLPGGSDSAEQVTIGLRAERGSARQVPRASLPAQPRPAWPSHTHTMKYPLVPLVNELTFSFLVFWLCLPVALLLFLLIVWLHFLLSQGELPRSGPNPGGWAGLGIGWESQNNCRERVVLQAEGFPAGSELTSSHLQEKALTW</sequence>
<keyword evidence="1" id="KW-0812">Transmembrane</keyword>
<dbReference type="GO" id="GO:0005811">
    <property type="term" value="C:lipid droplet"/>
    <property type="evidence" value="ECO:0007669"/>
    <property type="project" value="TreeGrafter"/>
</dbReference>
<proteinExistence type="predicted"/>
<evidence type="ECO:0000313" key="3">
    <source>
        <dbReference type="Proteomes" id="UP001159641"/>
    </source>
</evidence>
<dbReference type="Proteomes" id="UP001159641">
    <property type="component" value="Unassembled WGS sequence"/>
</dbReference>
<evidence type="ECO:0000313" key="2">
    <source>
        <dbReference type="EMBL" id="KAJ8776099.1"/>
    </source>
</evidence>
<dbReference type="GO" id="GO:0050872">
    <property type="term" value="P:white fat cell differentiation"/>
    <property type="evidence" value="ECO:0007669"/>
    <property type="project" value="TreeGrafter"/>
</dbReference>
<feature type="transmembrane region" description="Helical" evidence="1">
    <location>
        <begin position="114"/>
        <end position="137"/>
    </location>
</feature>
<comment type="caution">
    <text evidence="2">The sequence shown here is derived from an EMBL/GenBank/DDBJ whole genome shotgun (WGS) entry which is preliminary data.</text>
</comment>
<dbReference type="GO" id="GO:0050873">
    <property type="term" value="P:brown fat cell differentiation"/>
    <property type="evidence" value="ECO:0007669"/>
    <property type="project" value="TreeGrafter"/>
</dbReference>
<dbReference type="InterPro" id="IPR027938">
    <property type="entry name" value="Adipogenin"/>
</dbReference>
<keyword evidence="1" id="KW-1133">Transmembrane helix</keyword>
<dbReference type="GO" id="GO:0005737">
    <property type="term" value="C:cytoplasm"/>
    <property type="evidence" value="ECO:0007669"/>
    <property type="project" value="TreeGrafter"/>
</dbReference>
<keyword evidence="1" id="KW-0472">Membrane</keyword>
<gene>
    <name evidence="2" type="ORF">J1605_015825</name>
</gene>
<reference evidence="2 3" key="1">
    <citation type="submission" date="2022-11" db="EMBL/GenBank/DDBJ databases">
        <title>Whole genome sequence of Eschrichtius robustus ER-17-0199.</title>
        <authorList>
            <person name="Bruniche-Olsen A."/>
            <person name="Black A.N."/>
            <person name="Fields C.J."/>
            <person name="Walden K."/>
            <person name="Dewoody J.A."/>
        </authorList>
    </citation>
    <scope>NUCLEOTIDE SEQUENCE [LARGE SCALE GENOMIC DNA]</scope>
    <source>
        <strain evidence="2">ER-17-0199</strain>
        <tissue evidence="2">Blubber</tissue>
    </source>
</reference>
<dbReference type="PANTHER" id="PTHR38499:SF1">
    <property type="entry name" value="ADIPOGENIN"/>
    <property type="match status" value="1"/>
</dbReference>
<evidence type="ECO:0000256" key="1">
    <source>
        <dbReference type="SAM" id="Phobius"/>
    </source>
</evidence>